<name>A0ABU5VSD6_9BACT</name>
<protein>
    <submittedName>
        <fullName evidence="7">C-type cytochrome</fullName>
    </submittedName>
</protein>
<dbReference type="SUPFAM" id="SSF46626">
    <property type="entry name" value="Cytochrome c"/>
    <property type="match status" value="2"/>
</dbReference>
<sequence>MKGLNLFLTVLSLVTLASCSDNYFKEDKIFAGGVYATSKQLNDGKSTYTEYCMPCHGVKGDGHGVAAKGLSVPPRNFKLGQYKFGRVVSGELPHDEDFYQILKKGLTGTAMLPWDLSDQQMFNVVQYIKTFAPEKWEGADKKLGDVIVVGKDPYGEAHKDSAIQRGKEVFHVVAQCWTCHRAYASHAELSQMSQKINGSPMTDFDPDMYHVKLQPSDYDIATMPPEYTYDQIRTGSTVEEIYLRLNAGVGGTAMASWKGVLQDDEIWAVSHYVKSLTELKRSPARAKFLKDIEAANK</sequence>
<dbReference type="InterPro" id="IPR036909">
    <property type="entry name" value="Cyt_c-like_dom_sf"/>
</dbReference>
<evidence type="ECO:0000313" key="7">
    <source>
        <dbReference type="EMBL" id="MEA9354570.1"/>
    </source>
</evidence>
<accession>A0ABU5VSD6</accession>
<dbReference type="PROSITE" id="PS51257">
    <property type="entry name" value="PROKAR_LIPOPROTEIN"/>
    <property type="match status" value="1"/>
</dbReference>
<evidence type="ECO:0000259" key="6">
    <source>
        <dbReference type="PROSITE" id="PS51007"/>
    </source>
</evidence>
<dbReference type="EMBL" id="JAYGJQ010000001">
    <property type="protein sequence ID" value="MEA9354570.1"/>
    <property type="molecule type" value="Genomic_DNA"/>
</dbReference>
<feature type="domain" description="Cytochrome c" evidence="6">
    <location>
        <begin position="39"/>
        <end position="132"/>
    </location>
</feature>
<evidence type="ECO:0000256" key="4">
    <source>
        <dbReference type="PROSITE-ProRule" id="PRU00433"/>
    </source>
</evidence>
<organism evidence="7 8">
    <name type="scientific">Bacteriovorax antarcticus</name>
    <dbReference type="NCBI Taxonomy" id="3088717"/>
    <lineage>
        <taxon>Bacteria</taxon>
        <taxon>Pseudomonadati</taxon>
        <taxon>Bdellovibrionota</taxon>
        <taxon>Bacteriovoracia</taxon>
        <taxon>Bacteriovoracales</taxon>
        <taxon>Bacteriovoracaceae</taxon>
        <taxon>Bacteriovorax</taxon>
    </lineage>
</organism>
<evidence type="ECO:0000256" key="5">
    <source>
        <dbReference type="SAM" id="SignalP"/>
    </source>
</evidence>
<evidence type="ECO:0000256" key="1">
    <source>
        <dbReference type="ARBA" id="ARBA00022617"/>
    </source>
</evidence>
<dbReference type="InterPro" id="IPR009056">
    <property type="entry name" value="Cyt_c-like_dom"/>
</dbReference>
<comment type="caution">
    <text evidence="7">The sequence shown here is derived from an EMBL/GenBank/DDBJ whole genome shotgun (WGS) entry which is preliminary data.</text>
</comment>
<gene>
    <name evidence="7" type="ORF">SHI21_00040</name>
</gene>
<keyword evidence="8" id="KW-1185">Reference proteome</keyword>
<proteinExistence type="predicted"/>
<evidence type="ECO:0000256" key="2">
    <source>
        <dbReference type="ARBA" id="ARBA00022723"/>
    </source>
</evidence>
<dbReference type="PANTHER" id="PTHR33751">
    <property type="entry name" value="CBB3-TYPE CYTOCHROME C OXIDASE SUBUNIT FIXP"/>
    <property type="match status" value="1"/>
</dbReference>
<keyword evidence="5" id="KW-0732">Signal</keyword>
<dbReference type="Gene3D" id="1.10.760.10">
    <property type="entry name" value="Cytochrome c-like domain"/>
    <property type="match status" value="2"/>
</dbReference>
<dbReference type="RefSeq" id="WP_323573987.1">
    <property type="nucleotide sequence ID" value="NZ_JAYGJQ010000001.1"/>
</dbReference>
<dbReference type="Pfam" id="PF13442">
    <property type="entry name" value="Cytochrome_CBB3"/>
    <property type="match status" value="1"/>
</dbReference>
<feature type="domain" description="Cytochrome c" evidence="6">
    <location>
        <begin position="161"/>
        <end position="277"/>
    </location>
</feature>
<dbReference type="InterPro" id="IPR050597">
    <property type="entry name" value="Cytochrome_c_Oxidase_Subunit"/>
</dbReference>
<keyword evidence="2 4" id="KW-0479">Metal-binding</keyword>
<dbReference type="Pfam" id="PF00034">
    <property type="entry name" value="Cytochrom_C"/>
    <property type="match status" value="1"/>
</dbReference>
<feature type="chain" id="PRO_5045137262" evidence="5">
    <location>
        <begin position="18"/>
        <end position="297"/>
    </location>
</feature>
<evidence type="ECO:0000256" key="3">
    <source>
        <dbReference type="ARBA" id="ARBA00023004"/>
    </source>
</evidence>
<dbReference type="Proteomes" id="UP001302274">
    <property type="component" value="Unassembled WGS sequence"/>
</dbReference>
<keyword evidence="1 4" id="KW-0349">Heme</keyword>
<reference evidence="7 8" key="1">
    <citation type="submission" date="2023-11" db="EMBL/GenBank/DDBJ databases">
        <title>A Novel Polar Bacteriovorax (B. antarcticus) Isolated from the Biocrust in Antarctica.</title>
        <authorList>
            <person name="Mun W."/>
            <person name="Choi S.Y."/>
            <person name="Mitchell R.J."/>
        </authorList>
    </citation>
    <scope>NUCLEOTIDE SEQUENCE [LARGE SCALE GENOMIC DNA]</scope>
    <source>
        <strain evidence="7 8">PP10</strain>
    </source>
</reference>
<dbReference type="PANTHER" id="PTHR33751:SF1">
    <property type="entry name" value="CBB3-TYPE CYTOCHROME C OXIDASE SUBUNIT FIXP"/>
    <property type="match status" value="1"/>
</dbReference>
<keyword evidence="3 4" id="KW-0408">Iron</keyword>
<evidence type="ECO:0000313" key="8">
    <source>
        <dbReference type="Proteomes" id="UP001302274"/>
    </source>
</evidence>
<feature type="signal peptide" evidence="5">
    <location>
        <begin position="1"/>
        <end position="17"/>
    </location>
</feature>
<dbReference type="PROSITE" id="PS51007">
    <property type="entry name" value="CYTC"/>
    <property type="match status" value="2"/>
</dbReference>